<sequence>MSMAQVLKSILNVQEERLALEKEKFKDQQTSGFLETKYYISMMILGMVTVLAGLGNLAITARSAVQQEEREKVCKEKAQAEKVQAEKKRKEEKAREEEKAKAQKSWFGW</sequence>
<dbReference type="VEuPathDB" id="FungiDB:AMAG_19031"/>
<dbReference type="EMBL" id="GG745342">
    <property type="protein sequence ID" value="KNE63666.1"/>
    <property type="molecule type" value="Genomic_DNA"/>
</dbReference>
<feature type="region of interest" description="Disordered" evidence="1">
    <location>
        <begin position="77"/>
        <end position="109"/>
    </location>
</feature>
<reference evidence="3 4" key="1">
    <citation type="submission" date="2009-11" db="EMBL/GenBank/DDBJ databases">
        <title>Annotation of Allomyces macrogynus ATCC 38327.</title>
        <authorList>
            <consortium name="The Broad Institute Genome Sequencing Platform"/>
            <person name="Russ C."/>
            <person name="Cuomo C."/>
            <person name="Burger G."/>
            <person name="Gray M.W."/>
            <person name="Holland P.W.H."/>
            <person name="King N."/>
            <person name="Lang F.B.F."/>
            <person name="Roger A.J."/>
            <person name="Ruiz-Trillo I."/>
            <person name="Young S.K."/>
            <person name="Zeng Q."/>
            <person name="Gargeya S."/>
            <person name="Fitzgerald M."/>
            <person name="Haas B."/>
            <person name="Abouelleil A."/>
            <person name="Alvarado L."/>
            <person name="Arachchi H.M."/>
            <person name="Berlin A."/>
            <person name="Chapman S.B."/>
            <person name="Gearin G."/>
            <person name="Goldberg J."/>
            <person name="Griggs A."/>
            <person name="Gujja S."/>
            <person name="Hansen M."/>
            <person name="Heiman D."/>
            <person name="Howarth C."/>
            <person name="Larimer J."/>
            <person name="Lui A."/>
            <person name="MacDonald P.J.P."/>
            <person name="McCowen C."/>
            <person name="Montmayeur A."/>
            <person name="Murphy C."/>
            <person name="Neiman D."/>
            <person name="Pearson M."/>
            <person name="Priest M."/>
            <person name="Roberts A."/>
            <person name="Saif S."/>
            <person name="Shea T."/>
            <person name="Sisk P."/>
            <person name="Stolte C."/>
            <person name="Sykes S."/>
            <person name="Wortman J."/>
            <person name="Nusbaum C."/>
            <person name="Birren B."/>
        </authorList>
    </citation>
    <scope>NUCLEOTIDE SEQUENCE [LARGE SCALE GENOMIC DNA]</scope>
    <source>
        <strain evidence="3 4">ATCC 38327</strain>
    </source>
</reference>
<evidence type="ECO:0000256" key="1">
    <source>
        <dbReference type="SAM" id="MobiDB-lite"/>
    </source>
</evidence>
<feature type="transmembrane region" description="Helical" evidence="2">
    <location>
        <begin position="38"/>
        <end position="59"/>
    </location>
</feature>
<keyword evidence="4" id="KW-1185">Reference proteome</keyword>
<dbReference type="AlphaFoldDB" id="A0A0L0SM77"/>
<evidence type="ECO:0000256" key="2">
    <source>
        <dbReference type="SAM" id="Phobius"/>
    </source>
</evidence>
<keyword evidence="2" id="KW-0812">Transmembrane</keyword>
<organism evidence="3 4">
    <name type="scientific">Allomyces macrogynus (strain ATCC 38327)</name>
    <name type="common">Allomyces javanicus var. macrogynus</name>
    <dbReference type="NCBI Taxonomy" id="578462"/>
    <lineage>
        <taxon>Eukaryota</taxon>
        <taxon>Fungi</taxon>
        <taxon>Fungi incertae sedis</taxon>
        <taxon>Blastocladiomycota</taxon>
        <taxon>Blastocladiomycetes</taxon>
        <taxon>Blastocladiales</taxon>
        <taxon>Blastocladiaceae</taxon>
        <taxon>Allomyces</taxon>
    </lineage>
</organism>
<keyword evidence="2" id="KW-1133">Transmembrane helix</keyword>
<dbReference type="Proteomes" id="UP000054350">
    <property type="component" value="Unassembled WGS sequence"/>
</dbReference>
<keyword evidence="2" id="KW-0472">Membrane</keyword>
<protein>
    <submittedName>
        <fullName evidence="3">Uncharacterized protein</fullName>
    </submittedName>
</protein>
<proteinExistence type="predicted"/>
<name>A0A0L0SM77_ALLM3</name>
<evidence type="ECO:0000313" key="3">
    <source>
        <dbReference type="EMBL" id="KNE63666.1"/>
    </source>
</evidence>
<reference evidence="4" key="2">
    <citation type="submission" date="2009-11" db="EMBL/GenBank/DDBJ databases">
        <title>The Genome Sequence of Allomyces macrogynus strain ATCC 38327.</title>
        <authorList>
            <consortium name="The Broad Institute Genome Sequencing Platform"/>
            <person name="Russ C."/>
            <person name="Cuomo C."/>
            <person name="Shea T."/>
            <person name="Young S.K."/>
            <person name="Zeng Q."/>
            <person name="Koehrsen M."/>
            <person name="Haas B."/>
            <person name="Borodovsky M."/>
            <person name="Guigo R."/>
            <person name="Alvarado L."/>
            <person name="Berlin A."/>
            <person name="Borenstein D."/>
            <person name="Chen Z."/>
            <person name="Engels R."/>
            <person name="Freedman E."/>
            <person name="Gellesch M."/>
            <person name="Goldberg J."/>
            <person name="Griggs A."/>
            <person name="Gujja S."/>
            <person name="Heiman D."/>
            <person name="Hepburn T."/>
            <person name="Howarth C."/>
            <person name="Jen D."/>
            <person name="Larson L."/>
            <person name="Lewis B."/>
            <person name="Mehta T."/>
            <person name="Park D."/>
            <person name="Pearson M."/>
            <person name="Roberts A."/>
            <person name="Saif S."/>
            <person name="Shenoy N."/>
            <person name="Sisk P."/>
            <person name="Stolte C."/>
            <person name="Sykes S."/>
            <person name="Walk T."/>
            <person name="White J."/>
            <person name="Yandava C."/>
            <person name="Burger G."/>
            <person name="Gray M.W."/>
            <person name="Holland P.W.H."/>
            <person name="King N."/>
            <person name="Lang F.B.F."/>
            <person name="Roger A.J."/>
            <person name="Ruiz-Trillo I."/>
            <person name="Lander E."/>
            <person name="Nusbaum C."/>
        </authorList>
    </citation>
    <scope>NUCLEOTIDE SEQUENCE [LARGE SCALE GENOMIC DNA]</scope>
    <source>
        <strain evidence="4">ATCC 38327</strain>
    </source>
</reference>
<gene>
    <name evidence="3" type="ORF">AMAG_19031</name>
</gene>
<evidence type="ECO:0000313" key="4">
    <source>
        <dbReference type="Proteomes" id="UP000054350"/>
    </source>
</evidence>
<accession>A0A0L0SM77</accession>
<feature type="compositionally biased region" description="Basic and acidic residues" evidence="1">
    <location>
        <begin position="77"/>
        <end position="101"/>
    </location>
</feature>